<feature type="transmembrane region" description="Helical" evidence="1">
    <location>
        <begin position="58"/>
        <end position="78"/>
    </location>
</feature>
<accession>A0A645FNR7</accession>
<dbReference type="AlphaFoldDB" id="A0A645FNR7"/>
<evidence type="ECO:0000256" key="1">
    <source>
        <dbReference type="SAM" id="Phobius"/>
    </source>
</evidence>
<gene>
    <name evidence="2" type="ORF">SDC9_162924</name>
</gene>
<proteinExistence type="predicted"/>
<reference evidence="2" key="1">
    <citation type="submission" date="2019-08" db="EMBL/GenBank/DDBJ databases">
        <authorList>
            <person name="Kucharzyk K."/>
            <person name="Murdoch R.W."/>
            <person name="Higgins S."/>
            <person name="Loffler F."/>
        </authorList>
    </citation>
    <scope>NUCLEOTIDE SEQUENCE</scope>
</reference>
<keyword evidence="1" id="KW-0812">Transmembrane</keyword>
<evidence type="ECO:0000313" key="2">
    <source>
        <dbReference type="EMBL" id="MPN15590.1"/>
    </source>
</evidence>
<keyword evidence="1" id="KW-1133">Transmembrane helix</keyword>
<dbReference type="EMBL" id="VSSQ01062405">
    <property type="protein sequence ID" value="MPN15590.1"/>
    <property type="molecule type" value="Genomic_DNA"/>
</dbReference>
<keyword evidence="1" id="KW-0472">Membrane</keyword>
<protein>
    <submittedName>
        <fullName evidence="2">Uncharacterized protein</fullName>
    </submittedName>
</protein>
<organism evidence="2">
    <name type="scientific">bioreactor metagenome</name>
    <dbReference type="NCBI Taxonomy" id="1076179"/>
    <lineage>
        <taxon>unclassified sequences</taxon>
        <taxon>metagenomes</taxon>
        <taxon>ecological metagenomes</taxon>
    </lineage>
</organism>
<sequence length="79" mass="8849">MISGNIARNSLFSSTGISVELTLSIEMVGEGIVVFSIGDLLVEHPVIKNANEIANKKIFLIMVIFRVRFCIQIVFYKIF</sequence>
<comment type="caution">
    <text evidence="2">The sequence shown here is derived from an EMBL/GenBank/DDBJ whole genome shotgun (WGS) entry which is preliminary data.</text>
</comment>
<name>A0A645FNR7_9ZZZZ</name>